<dbReference type="EMBL" id="KZ507782">
    <property type="protein sequence ID" value="PKU36234.1"/>
    <property type="molecule type" value="Genomic_DNA"/>
</dbReference>
<name>A0A2I0TR04_LIMLA</name>
<dbReference type="OrthoDB" id="4062651at2759"/>
<organism evidence="2 3">
    <name type="scientific">Limosa lapponica baueri</name>
    <dbReference type="NCBI Taxonomy" id="1758121"/>
    <lineage>
        <taxon>Eukaryota</taxon>
        <taxon>Metazoa</taxon>
        <taxon>Chordata</taxon>
        <taxon>Craniata</taxon>
        <taxon>Vertebrata</taxon>
        <taxon>Euteleostomi</taxon>
        <taxon>Archelosauria</taxon>
        <taxon>Archosauria</taxon>
        <taxon>Dinosauria</taxon>
        <taxon>Saurischia</taxon>
        <taxon>Theropoda</taxon>
        <taxon>Coelurosauria</taxon>
        <taxon>Aves</taxon>
        <taxon>Neognathae</taxon>
        <taxon>Neoaves</taxon>
        <taxon>Charadriiformes</taxon>
        <taxon>Scolopacidae</taxon>
        <taxon>Limosa</taxon>
    </lineage>
</organism>
<dbReference type="AlphaFoldDB" id="A0A2I0TR04"/>
<reference evidence="3" key="1">
    <citation type="submission" date="2017-11" db="EMBL/GenBank/DDBJ databases">
        <authorList>
            <person name="Lima N.C."/>
            <person name="Parody-Merino A.M."/>
            <person name="Battley P.F."/>
            <person name="Fidler A.E."/>
            <person name="Prosdocimi F."/>
        </authorList>
    </citation>
    <scope>NUCLEOTIDE SEQUENCE [LARGE SCALE GENOMIC DNA]</scope>
</reference>
<dbReference type="GO" id="GO:0016301">
    <property type="term" value="F:kinase activity"/>
    <property type="evidence" value="ECO:0007669"/>
    <property type="project" value="UniProtKB-KW"/>
</dbReference>
<feature type="compositionally biased region" description="Low complexity" evidence="1">
    <location>
        <begin position="113"/>
        <end position="128"/>
    </location>
</feature>
<gene>
    <name evidence="2" type="ORF">llap_13462</name>
</gene>
<sequence>MDKDSRGAAATEHRFFRRSVICDSNATALELPSLQPAAPSAPVSGGSAAPLVSPPECATRTSCIAVTAAQAPSLLQQPPPPAPLPLEGQSAQEPSAPKDAAPLLPKEEEDEATALPPTSAAGSASAASREYEERRTQQEDIEELETKAVGISPDGRFLKFDIEIGRGSFKTVYKGLDTDTTVEVAWCELQENIVVDRVEQVTGTYWLQTSDVTISPLAKEQNPAIFLSVCAVIDTIDNLINDMGKEPD</sequence>
<dbReference type="InterPro" id="IPR050588">
    <property type="entry name" value="WNK_Ser-Thr_kinase"/>
</dbReference>
<reference evidence="3" key="2">
    <citation type="submission" date="2017-12" db="EMBL/GenBank/DDBJ databases">
        <title>Genome sequence of the Bar-tailed Godwit (Limosa lapponica baueri).</title>
        <authorList>
            <person name="Lima N.C.B."/>
            <person name="Parody-Merino A.M."/>
            <person name="Battley P.F."/>
            <person name="Fidler A.E."/>
            <person name="Prosdocimi F."/>
        </authorList>
    </citation>
    <scope>NUCLEOTIDE SEQUENCE [LARGE SCALE GENOMIC DNA]</scope>
</reference>
<dbReference type="FunFam" id="3.30.200.20:FF:000494">
    <property type="entry name" value="serine/threonine-protein kinase WNK2 isoform X2"/>
    <property type="match status" value="1"/>
</dbReference>
<accession>A0A2I0TR04</accession>
<dbReference type="Proteomes" id="UP000233556">
    <property type="component" value="Unassembled WGS sequence"/>
</dbReference>
<evidence type="ECO:0000313" key="3">
    <source>
        <dbReference type="Proteomes" id="UP000233556"/>
    </source>
</evidence>
<keyword evidence="2" id="KW-0418">Kinase</keyword>
<feature type="region of interest" description="Disordered" evidence="1">
    <location>
        <begin position="35"/>
        <end position="56"/>
    </location>
</feature>
<evidence type="ECO:0000256" key="1">
    <source>
        <dbReference type="SAM" id="MobiDB-lite"/>
    </source>
</evidence>
<protein>
    <submittedName>
        <fullName evidence="2">Serine threonine-protein kinase wnk1 isoform x4</fullName>
    </submittedName>
</protein>
<feature type="region of interest" description="Disordered" evidence="1">
    <location>
        <begin position="74"/>
        <end position="148"/>
    </location>
</feature>
<feature type="compositionally biased region" description="Basic and acidic residues" evidence="1">
    <location>
        <begin position="129"/>
        <end position="138"/>
    </location>
</feature>
<proteinExistence type="predicted"/>
<dbReference type="PANTHER" id="PTHR13902">
    <property type="entry name" value="SERINE/THREONINE-PROTEIN KINASE WNK WITH NO LYSINE -RELATED"/>
    <property type="match status" value="1"/>
</dbReference>
<keyword evidence="3" id="KW-1185">Reference proteome</keyword>
<evidence type="ECO:0000313" key="2">
    <source>
        <dbReference type="EMBL" id="PKU36234.1"/>
    </source>
</evidence>
<keyword evidence="2" id="KW-0808">Transferase</keyword>
<feature type="compositionally biased region" description="Low complexity" evidence="1">
    <location>
        <begin position="35"/>
        <end position="50"/>
    </location>
</feature>
<dbReference type="Gene3D" id="3.30.200.20">
    <property type="entry name" value="Phosphorylase Kinase, domain 1"/>
    <property type="match status" value="1"/>
</dbReference>